<dbReference type="Proteomes" id="UP000192520">
    <property type="component" value="Unassembled WGS sequence"/>
</dbReference>
<sequence length="59" mass="6711">MIRFTEGGFQPKADEPLAQIRASEKPLLLSYPVFCVLANQIQMTNSQILNMGGFWSFKF</sequence>
<dbReference type="AlphaFoldDB" id="A0A1W9NZC8"/>
<gene>
    <name evidence="1" type="ORF">B5M47_00640</name>
</gene>
<evidence type="ECO:0000313" key="1">
    <source>
        <dbReference type="EMBL" id="OQX51494.1"/>
    </source>
</evidence>
<accession>A0A1W9NZC8</accession>
<organism evidence="1 2">
    <name type="scientific">candidate division CPR3 bacterium 4484_211</name>
    <dbReference type="NCBI Taxonomy" id="1968527"/>
    <lineage>
        <taxon>Bacteria</taxon>
        <taxon>Bacteria division CPR3</taxon>
    </lineage>
</organism>
<name>A0A1W9NZC8_UNCC3</name>
<proteinExistence type="predicted"/>
<comment type="caution">
    <text evidence="1">The sequence shown here is derived from an EMBL/GenBank/DDBJ whole genome shotgun (WGS) entry which is preliminary data.</text>
</comment>
<evidence type="ECO:0000313" key="2">
    <source>
        <dbReference type="Proteomes" id="UP000192520"/>
    </source>
</evidence>
<protein>
    <submittedName>
        <fullName evidence="1">Uncharacterized protein</fullName>
    </submittedName>
</protein>
<reference evidence="2" key="1">
    <citation type="submission" date="2017-03" db="EMBL/GenBank/DDBJ databases">
        <title>Novel pathways for hydrocarbon cycling and metabolic interdependencies in hydrothermal sediment communities.</title>
        <authorList>
            <person name="Dombrowski N."/>
            <person name="Seitz K."/>
            <person name="Teske A."/>
            <person name="Baker B."/>
        </authorList>
    </citation>
    <scope>NUCLEOTIDE SEQUENCE [LARGE SCALE GENOMIC DNA]</scope>
</reference>
<dbReference type="EMBL" id="MZGJ01000003">
    <property type="protein sequence ID" value="OQX51494.1"/>
    <property type="molecule type" value="Genomic_DNA"/>
</dbReference>